<evidence type="ECO:0000256" key="3">
    <source>
        <dbReference type="ARBA" id="ARBA00023242"/>
    </source>
</evidence>
<dbReference type="GO" id="GO:0010792">
    <property type="term" value="P:DNA double-strand break processing involved in repair via single-strand annealing"/>
    <property type="evidence" value="ECO:0007669"/>
    <property type="project" value="TreeGrafter"/>
</dbReference>
<dbReference type="OrthoDB" id="5801062at2759"/>
<dbReference type="InterPro" id="IPR013882">
    <property type="entry name" value="Ctp1_C"/>
</dbReference>
<evidence type="ECO:0000256" key="2">
    <source>
        <dbReference type="ARBA" id="ARBA00022763"/>
    </source>
</evidence>
<evidence type="ECO:0000259" key="5">
    <source>
        <dbReference type="Pfam" id="PF08573"/>
    </source>
</evidence>
<dbReference type="InterPro" id="IPR033316">
    <property type="entry name" value="RBBP8-like"/>
</dbReference>
<feature type="region of interest" description="Disordered" evidence="4">
    <location>
        <begin position="495"/>
        <end position="520"/>
    </location>
</feature>
<reference evidence="6" key="1">
    <citation type="submission" date="2021-02" db="EMBL/GenBank/DDBJ databases">
        <authorList>
            <person name="Nowell W R."/>
        </authorList>
    </citation>
    <scope>NUCLEOTIDE SEQUENCE</scope>
    <source>
        <strain evidence="6">Ploen Becks lab</strain>
    </source>
</reference>
<dbReference type="AlphaFoldDB" id="A0A813MBK2"/>
<feature type="compositionally biased region" description="Polar residues" evidence="4">
    <location>
        <begin position="380"/>
        <end position="390"/>
    </location>
</feature>
<feature type="compositionally biased region" description="Basic and acidic residues" evidence="4">
    <location>
        <begin position="499"/>
        <end position="515"/>
    </location>
</feature>
<keyword evidence="7" id="KW-1185">Reference proteome</keyword>
<gene>
    <name evidence="6" type="ORF">OXX778_LOCUS2206</name>
</gene>
<dbReference type="PANTHER" id="PTHR15107">
    <property type="entry name" value="RETINOBLASTOMA BINDING PROTEIN 8"/>
    <property type="match status" value="1"/>
</dbReference>
<evidence type="ECO:0000256" key="1">
    <source>
        <dbReference type="ARBA" id="ARBA00004123"/>
    </source>
</evidence>
<dbReference type="Pfam" id="PF08573">
    <property type="entry name" value="SAE2"/>
    <property type="match status" value="1"/>
</dbReference>
<name>A0A813MBK2_9BILA</name>
<dbReference type="GO" id="GO:0003684">
    <property type="term" value="F:damaged DNA binding"/>
    <property type="evidence" value="ECO:0007669"/>
    <property type="project" value="TreeGrafter"/>
</dbReference>
<feature type="compositionally biased region" description="Acidic residues" evidence="4">
    <location>
        <begin position="656"/>
        <end position="669"/>
    </location>
</feature>
<feature type="compositionally biased region" description="Low complexity" evidence="4">
    <location>
        <begin position="343"/>
        <end position="375"/>
    </location>
</feature>
<protein>
    <recommendedName>
        <fullName evidence="5">DNA endonuclease activator Ctp1 C-terminal domain-containing protein</fullName>
    </recommendedName>
</protein>
<evidence type="ECO:0000256" key="4">
    <source>
        <dbReference type="SAM" id="MobiDB-lite"/>
    </source>
</evidence>
<dbReference type="EMBL" id="CAJNOC010000165">
    <property type="protein sequence ID" value="CAF0721646.1"/>
    <property type="molecule type" value="Genomic_DNA"/>
</dbReference>
<comment type="subcellular location">
    <subcellularLocation>
        <location evidence="1">Nucleus</location>
    </subcellularLocation>
</comment>
<evidence type="ECO:0000313" key="7">
    <source>
        <dbReference type="Proteomes" id="UP000663879"/>
    </source>
</evidence>
<feature type="domain" description="DNA endonuclease activator Ctp1 C-terminal" evidence="5">
    <location>
        <begin position="584"/>
        <end position="619"/>
    </location>
</feature>
<keyword evidence="3" id="KW-0539">Nucleus</keyword>
<comment type="caution">
    <text evidence="6">The sequence shown here is derived from an EMBL/GenBank/DDBJ whole genome shotgun (WGS) entry which is preliminary data.</text>
</comment>
<accession>A0A813MBK2</accession>
<organism evidence="6 7">
    <name type="scientific">Brachionus calyciflorus</name>
    <dbReference type="NCBI Taxonomy" id="104777"/>
    <lineage>
        <taxon>Eukaryota</taxon>
        <taxon>Metazoa</taxon>
        <taxon>Spiralia</taxon>
        <taxon>Gnathifera</taxon>
        <taxon>Rotifera</taxon>
        <taxon>Eurotatoria</taxon>
        <taxon>Monogononta</taxon>
        <taxon>Pseudotrocha</taxon>
        <taxon>Ploima</taxon>
        <taxon>Brachionidae</taxon>
        <taxon>Brachionus</taxon>
    </lineage>
</organism>
<proteinExistence type="predicted"/>
<dbReference type="PANTHER" id="PTHR15107:SF0">
    <property type="entry name" value="DNA ENDONUCLEASE ACTIVATOR CTP1 C-TERMINAL DOMAIN-CONTAINING PROTEIN"/>
    <property type="match status" value="1"/>
</dbReference>
<feature type="region of interest" description="Disordered" evidence="4">
    <location>
        <begin position="631"/>
        <end position="669"/>
    </location>
</feature>
<keyword evidence="2" id="KW-0227">DNA damage</keyword>
<evidence type="ECO:0000313" key="6">
    <source>
        <dbReference type="EMBL" id="CAF0721646.1"/>
    </source>
</evidence>
<dbReference type="Proteomes" id="UP000663879">
    <property type="component" value="Unassembled WGS sequence"/>
</dbReference>
<feature type="region of interest" description="Disordered" evidence="4">
    <location>
        <begin position="343"/>
        <end position="390"/>
    </location>
</feature>
<dbReference type="GO" id="GO:0005634">
    <property type="term" value="C:nucleus"/>
    <property type="evidence" value="ECO:0007669"/>
    <property type="project" value="UniProtKB-SubCell"/>
</dbReference>
<sequence>MAQMDKNYEEINQILQRASNRTLEMKTNNVKLLNKIGSEMNILLAKAQEIVRFCISDRNDFMKEIELIQFDFIELGKKIDQQFSLDKGTSKQVQIETQKTQSLLKTMLDLDNSDNESANQAPPSSINNLVIPDTCMPQFGIDQDKPNSKKNTRQLIIRDTIDSNFDEIFKPVNQNNKLDTIDENSVINDSFEKEIRTTRNFDETCLEENVNLEINDHAKKIIPDTSRVNFLKNSQSTPLAIKKKLQEHGLLDLTNSPYKSPIKSSKTNSPVKYVQSKFVMESPKNPTTSNIKTPVKVVLKTPTKSPSIFCKKPNFLTGNEISNENQEDSFDFSFEFREQIKSKSSLSSKSTQSNNNLKNSLSNTSVFSNSSTSKSPRAKMSQNNRNMNNTKRFKQLTMNEAFNPCGENKNIQNENKISSFFTRKESEKNLSSNNKNVNDLDETCLPNDELVRVKPEPYNYDNVRINKILGIKNEPNSFIDNDKFSQKLTRVKNEPNSFYHEESNSKSLYKNDKTESNLAQNNRDYDDLANEYFNDFDRVPKRKDNQNQNNFKHVEVVRKHDERKKLPTWSCKECETYWNSVPEDKRPKRMEESCRHRAKYQPPATPEHYWSVAFPTTQECIERGYGGVLAQNDRDDEISKRPRRKRPLKLIANDDKNEENDINDFDFGD</sequence>